<dbReference type="SUPFAM" id="SSF52317">
    <property type="entry name" value="Class I glutamine amidotransferase-like"/>
    <property type="match status" value="2"/>
</dbReference>
<protein>
    <recommendedName>
        <fullName evidence="2">DJ-1/PfpI domain-containing protein</fullName>
    </recommendedName>
</protein>
<dbReference type="NCBIfam" id="TIGR01382">
    <property type="entry name" value="PfpI"/>
    <property type="match status" value="1"/>
</dbReference>
<feature type="domain" description="DJ-1/PfpI" evidence="2">
    <location>
        <begin position="6"/>
        <end position="187"/>
    </location>
</feature>
<proteinExistence type="inferred from homology"/>
<accession>A0A8X7QUG7</accession>
<evidence type="ECO:0000313" key="3">
    <source>
        <dbReference type="EMBL" id="KAG2273429.1"/>
    </source>
</evidence>
<dbReference type="InterPro" id="IPR006286">
    <property type="entry name" value="C56_PfpI-like"/>
</dbReference>
<gene>
    <name evidence="3" type="ORF">Bca52824_067984</name>
</gene>
<keyword evidence="4" id="KW-1185">Reference proteome</keyword>
<name>A0A8X7QUG7_BRACI</name>
<reference evidence="3 4" key="1">
    <citation type="submission" date="2020-02" db="EMBL/GenBank/DDBJ databases">
        <authorList>
            <person name="Ma Q."/>
            <person name="Huang Y."/>
            <person name="Song X."/>
            <person name="Pei D."/>
        </authorList>
    </citation>
    <scope>NUCLEOTIDE SEQUENCE [LARGE SCALE GENOMIC DNA]</scope>
    <source>
        <strain evidence="3">Sxm20200214</strain>
        <tissue evidence="3">Leaf</tissue>
    </source>
</reference>
<dbReference type="AlphaFoldDB" id="A0A8X7QUG7"/>
<dbReference type="OrthoDB" id="543156at2759"/>
<feature type="domain" description="DJ-1/PfpI" evidence="2">
    <location>
        <begin position="198"/>
        <end position="352"/>
    </location>
</feature>
<dbReference type="CDD" id="cd03169">
    <property type="entry name" value="GATase1_PfpI_1"/>
    <property type="match status" value="2"/>
</dbReference>
<dbReference type="Gene3D" id="3.40.50.880">
    <property type="match status" value="2"/>
</dbReference>
<dbReference type="InterPro" id="IPR029062">
    <property type="entry name" value="Class_I_gatase-like"/>
</dbReference>
<evidence type="ECO:0000313" key="4">
    <source>
        <dbReference type="Proteomes" id="UP000886595"/>
    </source>
</evidence>
<dbReference type="Pfam" id="PF01965">
    <property type="entry name" value="DJ-1_PfpI"/>
    <property type="match status" value="2"/>
</dbReference>
<dbReference type="InterPro" id="IPR002818">
    <property type="entry name" value="DJ-1/PfpI"/>
</dbReference>
<organism evidence="3 4">
    <name type="scientific">Brassica carinata</name>
    <name type="common">Ethiopian mustard</name>
    <name type="synonym">Abyssinian cabbage</name>
    <dbReference type="NCBI Taxonomy" id="52824"/>
    <lineage>
        <taxon>Eukaryota</taxon>
        <taxon>Viridiplantae</taxon>
        <taxon>Streptophyta</taxon>
        <taxon>Embryophyta</taxon>
        <taxon>Tracheophyta</taxon>
        <taxon>Spermatophyta</taxon>
        <taxon>Magnoliopsida</taxon>
        <taxon>eudicotyledons</taxon>
        <taxon>Gunneridae</taxon>
        <taxon>Pentapetalae</taxon>
        <taxon>rosids</taxon>
        <taxon>malvids</taxon>
        <taxon>Brassicales</taxon>
        <taxon>Brassicaceae</taxon>
        <taxon>Brassiceae</taxon>
        <taxon>Brassica</taxon>
    </lineage>
</organism>
<evidence type="ECO:0000256" key="1">
    <source>
        <dbReference type="ARBA" id="ARBA00008542"/>
    </source>
</evidence>
<dbReference type="PROSITE" id="PS51276">
    <property type="entry name" value="PEPTIDASE_C56_PFPI"/>
    <property type="match status" value="2"/>
</dbReference>
<dbReference type="EMBL" id="JAAMPC010000013">
    <property type="protein sequence ID" value="KAG2273429.1"/>
    <property type="molecule type" value="Genomic_DNA"/>
</dbReference>
<comment type="similarity">
    <text evidence="1">Belongs to the peptidase C56 family.</text>
</comment>
<comment type="caution">
    <text evidence="3">The sequence shown here is derived from an EMBL/GenBank/DDBJ whole genome shotgun (WGS) entry which is preliminary data.</text>
</comment>
<sequence length="361" mass="38304">MASSRTVLILCGDYMEDYEVKVPFQSLQALGCQVDAVCPEKKAGDSCPTAVHDFCGHQTYSESRGHNFTLNATFDEVDLTKYDGLVIPGGRAPEYLSMNASVVDLVKQFSTSGKPIASICHGQLILAAADTVNGRSCTAYATVGPALIAAGAKWVEPTTPDVCVVDGSLITAATYEGHPEFIQLFVKAMGGKITGGDKRILFLCGDYMEDYEVKVPFQSLQALGCRVDAVCHTFALTAAFDGLDSSGYDALVIPGGRAPEYLALNGHVLNIVKEFMSSGKPVASICHGQQILAAAGVLKGRKCTAYPAVKLNVVLGGGTWLEPDPIHRCFTDGNLVTGAAWPGHPEFVSQLMVLLGVQVSF</sequence>
<dbReference type="PANTHER" id="PTHR42733">
    <property type="entry name" value="DJ-1 PROTEIN"/>
    <property type="match status" value="1"/>
</dbReference>
<evidence type="ECO:0000259" key="2">
    <source>
        <dbReference type="Pfam" id="PF01965"/>
    </source>
</evidence>
<dbReference type="Proteomes" id="UP000886595">
    <property type="component" value="Unassembled WGS sequence"/>
</dbReference>
<dbReference type="PANTHER" id="PTHR42733:SF2">
    <property type="entry name" value="DJ-1_THIJ_PFPI FAMILY PROTEIN"/>
    <property type="match status" value="1"/>
</dbReference>